<reference evidence="2" key="2">
    <citation type="submission" date="2022-01" db="EMBL/GenBank/DDBJ databases">
        <authorList>
            <person name="Yamashiro T."/>
            <person name="Shiraishi A."/>
            <person name="Satake H."/>
            <person name="Nakayama K."/>
        </authorList>
    </citation>
    <scope>NUCLEOTIDE SEQUENCE</scope>
</reference>
<keyword evidence="3" id="KW-1185">Reference proteome</keyword>
<gene>
    <name evidence="2" type="ORF">Tco_0978055</name>
</gene>
<name>A0ABQ5ELV6_9ASTR</name>
<evidence type="ECO:0000256" key="1">
    <source>
        <dbReference type="SAM" id="MobiDB-lite"/>
    </source>
</evidence>
<evidence type="ECO:0000313" key="3">
    <source>
        <dbReference type="Proteomes" id="UP001151760"/>
    </source>
</evidence>
<accession>A0ABQ5ELV6</accession>
<proteinExistence type="predicted"/>
<feature type="compositionally biased region" description="Low complexity" evidence="1">
    <location>
        <begin position="27"/>
        <end position="36"/>
    </location>
</feature>
<evidence type="ECO:0000313" key="2">
    <source>
        <dbReference type="EMBL" id="GJT51898.1"/>
    </source>
</evidence>
<reference evidence="2" key="1">
    <citation type="journal article" date="2022" name="Int. J. Mol. Sci.">
        <title>Draft Genome of Tanacetum Coccineum: Genomic Comparison of Closely Related Tanacetum-Family Plants.</title>
        <authorList>
            <person name="Yamashiro T."/>
            <person name="Shiraishi A."/>
            <person name="Nakayama K."/>
            <person name="Satake H."/>
        </authorList>
    </citation>
    <scope>NUCLEOTIDE SEQUENCE</scope>
</reference>
<dbReference type="Proteomes" id="UP001151760">
    <property type="component" value="Unassembled WGS sequence"/>
</dbReference>
<organism evidence="2 3">
    <name type="scientific">Tanacetum coccineum</name>
    <dbReference type="NCBI Taxonomy" id="301880"/>
    <lineage>
        <taxon>Eukaryota</taxon>
        <taxon>Viridiplantae</taxon>
        <taxon>Streptophyta</taxon>
        <taxon>Embryophyta</taxon>
        <taxon>Tracheophyta</taxon>
        <taxon>Spermatophyta</taxon>
        <taxon>Magnoliopsida</taxon>
        <taxon>eudicotyledons</taxon>
        <taxon>Gunneridae</taxon>
        <taxon>Pentapetalae</taxon>
        <taxon>asterids</taxon>
        <taxon>campanulids</taxon>
        <taxon>Asterales</taxon>
        <taxon>Asteraceae</taxon>
        <taxon>Asteroideae</taxon>
        <taxon>Anthemideae</taxon>
        <taxon>Anthemidinae</taxon>
        <taxon>Tanacetum</taxon>
    </lineage>
</organism>
<feature type="compositionally biased region" description="Basic and acidic residues" evidence="1">
    <location>
        <begin position="84"/>
        <end position="96"/>
    </location>
</feature>
<sequence length="125" mass="13806">MIVQAQEEMGEGSVNPTDPHHTPTIIQPSTSQPQKTQKPKRPKRKDTEVPQSSGLTNNITDEVVNEEMDDHLVRDATTATSLDVKQDRGSGPRRQETIGDTIAQTRSENVSKYSNDLLLARGNTL</sequence>
<feature type="compositionally biased region" description="Polar residues" evidence="1">
    <location>
        <begin position="49"/>
        <end position="60"/>
    </location>
</feature>
<dbReference type="EMBL" id="BQNB010016445">
    <property type="protein sequence ID" value="GJT51898.1"/>
    <property type="molecule type" value="Genomic_DNA"/>
</dbReference>
<comment type="caution">
    <text evidence="2">The sequence shown here is derived from an EMBL/GenBank/DDBJ whole genome shotgun (WGS) entry which is preliminary data.</text>
</comment>
<protein>
    <submittedName>
        <fullName evidence="2">Uncharacterized protein</fullName>
    </submittedName>
</protein>
<feature type="region of interest" description="Disordered" evidence="1">
    <location>
        <begin position="1"/>
        <end position="60"/>
    </location>
</feature>
<feature type="region of interest" description="Disordered" evidence="1">
    <location>
        <begin position="75"/>
        <end position="96"/>
    </location>
</feature>